<dbReference type="InterPro" id="IPR000182">
    <property type="entry name" value="GNAT_dom"/>
</dbReference>
<evidence type="ECO:0000256" key="1">
    <source>
        <dbReference type="ARBA" id="ARBA00022491"/>
    </source>
</evidence>
<organism evidence="7">
    <name type="scientific">mine drainage metagenome</name>
    <dbReference type="NCBI Taxonomy" id="410659"/>
    <lineage>
        <taxon>unclassified sequences</taxon>
        <taxon>metagenomes</taxon>
        <taxon>ecological metagenomes</taxon>
    </lineage>
</organism>
<protein>
    <submittedName>
        <fullName evidence="7">Acetyltransferase (GNAT) family protein</fullName>
    </submittedName>
</protein>
<dbReference type="EMBL" id="MLJW01000189">
    <property type="protein sequence ID" value="OIQ94281.1"/>
    <property type="molecule type" value="Genomic_DNA"/>
</dbReference>
<keyword evidence="1" id="KW-0678">Repressor</keyword>
<dbReference type="Gene3D" id="3.40.630.30">
    <property type="match status" value="1"/>
</dbReference>
<evidence type="ECO:0000256" key="2">
    <source>
        <dbReference type="ARBA" id="ARBA00022649"/>
    </source>
</evidence>
<dbReference type="InterPro" id="IPR016181">
    <property type="entry name" value="Acyl_CoA_acyltransferase"/>
</dbReference>
<dbReference type="GO" id="GO:0016747">
    <property type="term" value="F:acyltransferase activity, transferring groups other than amino-acyl groups"/>
    <property type="evidence" value="ECO:0007669"/>
    <property type="project" value="InterPro"/>
</dbReference>
<accession>A0A1J5REU4</accession>
<dbReference type="PROSITE" id="PS51186">
    <property type="entry name" value="GNAT"/>
    <property type="match status" value="1"/>
</dbReference>
<reference evidence="7" key="1">
    <citation type="submission" date="2016-10" db="EMBL/GenBank/DDBJ databases">
        <title>Sequence of Gallionella enrichment culture.</title>
        <authorList>
            <person name="Poehlein A."/>
            <person name="Muehling M."/>
            <person name="Daniel R."/>
        </authorList>
    </citation>
    <scope>NUCLEOTIDE SEQUENCE</scope>
</reference>
<comment type="caution">
    <text evidence="7">The sequence shown here is derived from an EMBL/GenBank/DDBJ whole genome shotgun (WGS) entry which is preliminary data.</text>
</comment>
<evidence type="ECO:0000256" key="4">
    <source>
        <dbReference type="ARBA" id="ARBA00023315"/>
    </source>
</evidence>
<comment type="catalytic activity">
    <reaction evidence="5">
        <text>glycyl-tRNA(Gly) + acetyl-CoA = N-acetylglycyl-tRNA(Gly) + CoA + H(+)</text>
        <dbReference type="Rhea" id="RHEA:81867"/>
        <dbReference type="Rhea" id="RHEA-COMP:9683"/>
        <dbReference type="Rhea" id="RHEA-COMP:19766"/>
        <dbReference type="ChEBI" id="CHEBI:15378"/>
        <dbReference type="ChEBI" id="CHEBI:57287"/>
        <dbReference type="ChEBI" id="CHEBI:57288"/>
        <dbReference type="ChEBI" id="CHEBI:78522"/>
        <dbReference type="ChEBI" id="CHEBI:232036"/>
    </reaction>
</comment>
<evidence type="ECO:0000313" key="7">
    <source>
        <dbReference type="EMBL" id="OIQ94281.1"/>
    </source>
</evidence>
<evidence type="ECO:0000259" key="6">
    <source>
        <dbReference type="PROSITE" id="PS51186"/>
    </source>
</evidence>
<name>A0A1J5REU4_9ZZZZ</name>
<dbReference type="CDD" id="cd04301">
    <property type="entry name" value="NAT_SF"/>
    <property type="match status" value="1"/>
</dbReference>
<dbReference type="PANTHER" id="PTHR36449:SF1">
    <property type="entry name" value="ACETYLTRANSFERASE"/>
    <property type="match status" value="1"/>
</dbReference>
<dbReference type="PANTHER" id="PTHR36449">
    <property type="entry name" value="ACETYLTRANSFERASE-RELATED"/>
    <property type="match status" value="1"/>
</dbReference>
<evidence type="ECO:0000256" key="5">
    <source>
        <dbReference type="ARBA" id="ARBA00049880"/>
    </source>
</evidence>
<evidence type="ECO:0000256" key="3">
    <source>
        <dbReference type="ARBA" id="ARBA00022679"/>
    </source>
</evidence>
<keyword evidence="4" id="KW-0012">Acyltransferase</keyword>
<dbReference type="Pfam" id="PF13508">
    <property type="entry name" value="Acetyltransf_7"/>
    <property type="match status" value="1"/>
</dbReference>
<sequence length="200" mass="21881">MSGFYAHSRRKVSVSALDNIGGTVSLFRIESLGKTHDRQGFTCGIESLDLYLKTQATQDMRRKANAVFVMVAPDVPERIIGYFTLCSYTLAPGTVPPSARKYVPRYPLVSATLIGRLAVSQDWQRQGCGAILLARALRMAYDNADIVGSSMIVVDALNEAVARFYEAHGFARLPESLRLVMPLATVGEAIKNESTPEVLP</sequence>
<dbReference type="AlphaFoldDB" id="A0A1J5REU4"/>
<keyword evidence="3 7" id="KW-0808">Transferase</keyword>
<feature type="domain" description="N-acetyltransferase" evidence="6">
    <location>
        <begin position="48"/>
        <end position="193"/>
    </location>
</feature>
<dbReference type="SUPFAM" id="SSF55729">
    <property type="entry name" value="Acyl-CoA N-acyltransferases (Nat)"/>
    <property type="match status" value="1"/>
</dbReference>
<proteinExistence type="predicted"/>
<keyword evidence="2" id="KW-1277">Toxin-antitoxin system</keyword>
<gene>
    <name evidence="7" type="ORF">GALL_237110</name>
</gene>